<keyword evidence="2" id="KW-1185">Reference proteome</keyword>
<dbReference type="Pfam" id="PF10199">
    <property type="entry name" value="Adaptin_binding"/>
    <property type="match status" value="1"/>
</dbReference>
<dbReference type="InterPro" id="IPR034627">
    <property type="entry name" value="Irc6"/>
</dbReference>
<reference evidence="1" key="1">
    <citation type="journal article" date="2020" name="Stud. Mycol.">
        <title>101 Dothideomycetes genomes: a test case for predicting lifestyles and emergence of pathogens.</title>
        <authorList>
            <person name="Haridas S."/>
            <person name="Albert R."/>
            <person name="Binder M."/>
            <person name="Bloem J."/>
            <person name="Labutti K."/>
            <person name="Salamov A."/>
            <person name="Andreopoulos B."/>
            <person name="Baker S."/>
            <person name="Barry K."/>
            <person name="Bills G."/>
            <person name="Bluhm B."/>
            <person name="Cannon C."/>
            <person name="Castanera R."/>
            <person name="Culley D."/>
            <person name="Daum C."/>
            <person name="Ezra D."/>
            <person name="Gonzalez J."/>
            <person name="Henrissat B."/>
            <person name="Kuo A."/>
            <person name="Liang C."/>
            <person name="Lipzen A."/>
            <person name="Lutzoni F."/>
            <person name="Magnuson J."/>
            <person name="Mondo S."/>
            <person name="Nolan M."/>
            <person name="Ohm R."/>
            <person name="Pangilinan J."/>
            <person name="Park H.-J."/>
            <person name="Ramirez L."/>
            <person name="Alfaro M."/>
            <person name="Sun H."/>
            <person name="Tritt A."/>
            <person name="Yoshinaga Y."/>
            <person name="Zwiers L.-H."/>
            <person name="Turgeon B."/>
            <person name="Goodwin S."/>
            <person name="Spatafora J."/>
            <person name="Crous P."/>
            <person name="Grigoriev I."/>
        </authorList>
    </citation>
    <scope>NUCLEOTIDE SEQUENCE</scope>
    <source>
        <strain evidence="1">CBS 115976</strain>
    </source>
</reference>
<evidence type="ECO:0000313" key="2">
    <source>
        <dbReference type="Proteomes" id="UP000799302"/>
    </source>
</evidence>
<evidence type="ECO:0008006" key="3">
    <source>
        <dbReference type="Google" id="ProtNLM"/>
    </source>
</evidence>
<dbReference type="EMBL" id="MU004238">
    <property type="protein sequence ID" value="KAF2667120.1"/>
    <property type="molecule type" value="Genomic_DNA"/>
</dbReference>
<sequence>MDIKRPRRILLLGAPDTGVLELLTSLCGSSPAPVDNSTAGLSHIWAIKTNYYTADLPIWIDEISSLDEWTTEFSKTEAREVITSLGAWIYCFRRPVTQEDFESVKATIKAIQTVIEKAAGYGWDGTCLAVVTPQSITPYLDKPYDEWDDVCREFGFEYIDSEAKGRNEFGEPAGVERLQEAIEATDWNGDDDLDFGDFDDPDEEIDFSSTFAAEEAEMGSELLGLKSSIAHGGDGGQLEDEELQVEGLEKMMSQLQAIKDTSSAMPEAERKRFANTAVNELLKSL</sequence>
<dbReference type="AlphaFoldDB" id="A0A6A6U5C8"/>
<accession>A0A6A6U5C8</accession>
<evidence type="ECO:0000313" key="1">
    <source>
        <dbReference type="EMBL" id="KAF2667120.1"/>
    </source>
</evidence>
<gene>
    <name evidence="1" type="ORF">BT63DRAFT_329909</name>
</gene>
<dbReference type="PANTHER" id="PTHR28043">
    <property type="entry name" value="INCREASED RECOMBINATION CENTERS PROTEIN 6"/>
    <property type="match status" value="1"/>
</dbReference>
<dbReference type="OrthoDB" id="10261384at2759"/>
<proteinExistence type="predicted"/>
<dbReference type="GO" id="GO:0016192">
    <property type="term" value="P:vesicle-mediated transport"/>
    <property type="evidence" value="ECO:0007669"/>
    <property type="project" value="InterPro"/>
</dbReference>
<dbReference type="GO" id="GO:0030674">
    <property type="term" value="F:protein-macromolecule adaptor activity"/>
    <property type="evidence" value="ECO:0007669"/>
    <property type="project" value="TreeGrafter"/>
</dbReference>
<dbReference type="Proteomes" id="UP000799302">
    <property type="component" value="Unassembled WGS sequence"/>
</dbReference>
<name>A0A6A6U5C8_9PEZI</name>
<protein>
    <recommendedName>
        <fullName evidence="3">Increased recombination centers protein 6</fullName>
    </recommendedName>
</protein>
<dbReference type="PANTHER" id="PTHR28043:SF1">
    <property type="entry name" value="INCREASED RECOMBINATION CENTERS PROTEIN 6"/>
    <property type="match status" value="1"/>
</dbReference>
<dbReference type="Gene3D" id="3.40.50.11960">
    <property type="match status" value="1"/>
</dbReference>
<organism evidence="1 2">
    <name type="scientific">Microthyrium microscopicum</name>
    <dbReference type="NCBI Taxonomy" id="703497"/>
    <lineage>
        <taxon>Eukaryota</taxon>
        <taxon>Fungi</taxon>
        <taxon>Dikarya</taxon>
        <taxon>Ascomycota</taxon>
        <taxon>Pezizomycotina</taxon>
        <taxon>Dothideomycetes</taxon>
        <taxon>Dothideomycetes incertae sedis</taxon>
        <taxon>Microthyriales</taxon>
        <taxon>Microthyriaceae</taxon>
        <taxon>Microthyrium</taxon>
    </lineage>
</organism>